<feature type="region of interest" description="Disordered" evidence="1">
    <location>
        <begin position="38"/>
        <end position="77"/>
    </location>
</feature>
<evidence type="ECO:0000313" key="2">
    <source>
        <dbReference type="EMBL" id="KAF3572528.1"/>
    </source>
</evidence>
<gene>
    <name evidence="2" type="ORF">F2Q69_00063022</name>
</gene>
<evidence type="ECO:0000256" key="1">
    <source>
        <dbReference type="SAM" id="MobiDB-lite"/>
    </source>
</evidence>
<organism evidence="2 3">
    <name type="scientific">Brassica cretica</name>
    <name type="common">Mustard</name>
    <dbReference type="NCBI Taxonomy" id="69181"/>
    <lineage>
        <taxon>Eukaryota</taxon>
        <taxon>Viridiplantae</taxon>
        <taxon>Streptophyta</taxon>
        <taxon>Embryophyta</taxon>
        <taxon>Tracheophyta</taxon>
        <taxon>Spermatophyta</taxon>
        <taxon>Magnoliopsida</taxon>
        <taxon>eudicotyledons</taxon>
        <taxon>Gunneridae</taxon>
        <taxon>Pentapetalae</taxon>
        <taxon>rosids</taxon>
        <taxon>malvids</taxon>
        <taxon>Brassicales</taxon>
        <taxon>Brassicaceae</taxon>
        <taxon>Brassiceae</taxon>
        <taxon>Brassica</taxon>
    </lineage>
</organism>
<feature type="region of interest" description="Disordered" evidence="1">
    <location>
        <begin position="1"/>
        <end position="24"/>
    </location>
</feature>
<dbReference type="EMBL" id="QGKX02000095">
    <property type="protein sequence ID" value="KAF3572528.1"/>
    <property type="molecule type" value="Genomic_DNA"/>
</dbReference>
<feature type="compositionally biased region" description="Basic and acidic residues" evidence="1">
    <location>
        <begin position="54"/>
        <end position="77"/>
    </location>
</feature>
<proteinExistence type="predicted"/>
<dbReference type="AlphaFoldDB" id="A0A8S9RHF6"/>
<reference evidence="2" key="1">
    <citation type="submission" date="2019-12" db="EMBL/GenBank/DDBJ databases">
        <title>Genome sequencing and annotation of Brassica cretica.</title>
        <authorList>
            <person name="Studholme D.J."/>
            <person name="Sarris P."/>
        </authorList>
    </citation>
    <scope>NUCLEOTIDE SEQUENCE</scope>
    <source>
        <strain evidence="2">PFS-109/04</strain>
        <tissue evidence="2">Leaf</tissue>
    </source>
</reference>
<comment type="caution">
    <text evidence="2">The sequence shown here is derived from an EMBL/GenBank/DDBJ whole genome shotgun (WGS) entry which is preliminary data.</text>
</comment>
<feature type="compositionally biased region" description="Basic residues" evidence="1">
    <location>
        <begin position="1"/>
        <end position="10"/>
    </location>
</feature>
<evidence type="ECO:0000313" key="3">
    <source>
        <dbReference type="Proteomes" id="UP000712600"/>
    </source>
</evidence>
<protein>
    <submittedName>
        <fullName evidence="2">Uncharacterized protein</fullName>
    </submittedName>
</protein>
<accession>A0A8S9RHF6</accession>
<name>A0A8S9RHF6_BRACR</name>
<dbReference type="Proteomes" id="UP000712600">
    <property type="component" value="Unassembled WGS sequence"/>
</dbReference>
<sequence>MKNKTHKKKYLQPETEIKPIETTIPPRKTLADSVDERFRRGESTVEEISPERVGVVEESERMREDDPAKERERNVDV</sequence>